<accession>A0A0V0R0U8</accession>
<evidence type="ECO:0000313" key="3">
    <source>
        <dbReference type="EMBL" id="KRX08174.1"/>
    </source>
</evidence>
<feature type="compositionally biased region" description="Polar residues" evidence="2">
    <location>
        <begin position="78"/>
        <end position="117"/>
    </location>
</feature>
<proteinExistence type="predicted"/>
<feature type="region of interest" description="Disordered" evidence="2">
    <location>
        <begin position="409"/>
        <end position="441"/>
    </location>
</feature>
<dbReference type="Proteomes" id="UP000054937">
    <property type="component" value="Unassembled WGS sequence"/>
</dbReference>
<dbReference type="AlphaFoldDB" id="A0A0V0R0U8"/>
<feature type="compositionally biased region" description="Basic and acidic residues" evidence="2">
    <location>
        <begin position="14"/>
        <end position="25"/>
    </location>
</feature>
<comment type="caution">
    <text evidence="3">The sequence shown here is derived from an EMBL/GenBank/DDBJ whole genome shotgun (WGS) entry which is preliminary data.</text>
</comment>
<gene>
    <name evidence="3" type="ORF">PPERSA_12329</name>
</gene>
<keyword evidence="4" id="KW-1185">Reference proteome</keyword>
<organism evidence="3 4">
    <name type="scientific">Pseudocohnilembus persalinus</name>
    <name type="common">Ciliate</name>
    <dbReference type="NCBI Taxonomy" id="266149"/>
    <lineage>
        <taxon>Eukaryota</taxon>
        <taxon>Sar</taxon>
        <taxon>Alveolata</taxon>
        <taxon>Ciliophora</taxon>
        <taxon>Intramacronucleata</taxon>
        <taxon>Oligohymenophorea</taxon>
        <taxon>Scuticociliatia</taxon>
        <taxon>Philasterida</taxon>
        <taxon>Pseudocohnilembidae</taxon>
        <taxon>Pseudocohnilembus</taxon>
    </lineage>
</organism>
<sequence length="766" mass="90916">MTTEQGGMFLTGGDFEREKIIKQEADQQQQQQEQPIFIPLNKENQQQQQQQQAAPQENRKKNSTKLENKRPKPLPAKNISQQKIKNNLPATTKNSISKTAYNINNKRNSLSKNQSSKLPPVDKNKQFSKTMYNSKSVQHVGDNKLGNLKSIMDTVVTEQNQQQQQKTNFKREQLQSQDSLSALSYLDKYKTKIIKDIENIYSQSESKVISELIRLENKTFFQAEIARTEGLLNQQQKKYNVKHYQKLKMEKKLQQIQKEIDRINNLIQQSNKTDDFNQAVQQLEELEDRTSDTVFRQESLFHMVKERRKLVQKDQNEVKKLQQQNLQTLKELLIIKEELEKYGHKNETVDYRKANIQSIQNLIKDYEKALKYEQVILGGHFENQLEDELSEYDDKKTLKEIFKHQARRKEEIEREKQEARDQKFQKDREEAKKNQDKMKKEKEEIELIKNQEIEKFHKLQKVTGIPYHIIIDQADPTKQAQCRKILEDKKIPNELLNQMGSKNIYVLYKKSLENDYEKMENHFRQKIEEKIDLTKNRIAQLKKQLELLKFGEKPNEQNYDPNLIENLDKELIKEKDKTLDKENQLKRVEKVVDNICIVISRISYQLPFGKQNKDKNVSVKRDQLLDQISICGLQLEKMLAILSKKKDTIRIESVNYAPDNKVPPEYLGLNNRIIKQIQQNNPKYASNEQERIDESLDSIDNFPVKYLGIQQFIYASDKLEKREEYKPEKQEDYINDQEIIEENNNLEQQRLKIKKKLQQEDSDEYY</sequence>
<feature type="coiled-coil region" evidence="1">
    <location>
        <begin position="246"/>
        <end position="338"/>
    </location>
</feature>
<evidence type="ECO:0000256" key="1">
    <source>
        <dbReference type="SAM" id="Coils"/>
    </source>
</evidence>
<feature type="compositionally biased region" description="Basic and acidic residues" evidence="2">
    <location>
        <begin position="57"/>
        <end position="70"/>
    </location>
</feature>
<dbReference type="EMBL" id="LDAU01000070">
    <property type="protein sequence ID" value="KRX08174.1"/>
    <property type="molecule type" value="Genomic_DNA"/>
</dbReference>
<evidence type="ECO:0000256" key="2">
    <source>
        <dbReference type="SAM" id="MobiDB-lite"/>
    </source>
</evidence>
<evidence type="ECO:0000313" key="4">
    <source>
        <dbReference type="Proteomes" id="UP000054937"/>
    </source>
</evidence>
<keyword evidence="1" id="KW-0175">Coiled coil</keyword>
<protein>
    <submittedName>
        <fullName evidence="3">Uncharacterized protein</fullName>
    </submittedName>
</protein>
<name>A0A0V0R0U8_PSEPJ</name>
<dbReference type="InParanoid" id="A0A0V0R0U8"/>
<reference evidence="3 4" key="1">
    <citation type="journal article" date="2015" name="Sci. Rep.">
        <title>Genome of the facultative scuticociliatosis pathogen Pseudocohnilembus persalinus provides insight into its virulence through horizontal gene transfer.</title>
        <authorList>
            <person name="Xiong J."/>
            <person name="Wang G."/>
            <person name="Cheng J."/>
            <person name="Tian M."/>
            <person name="Pan X."/>
            <person name="Warren A."/>
            <person name="Jiang C."/>
            <person name="Yuan D."/>
            <person name="Miao W."/>
        </authorList>
    </citation>
    <scope>NUCLEOTIDE SEQUENCE [LARGE SCALE GENOMIC DNA]</scope>
    <source>
        <strain evidence="3">36N120E</strain>
    </source>
</reference>
<dbReference type="OMA" id="IRIESVN"/>
<feature type="coiled-coil region" evidence="1">
    <location>
        <begin position="509"/>
        <end position="584"/>
    </location>
</feature>
<feature type="region of interest" description="Disordered" evidence="2">
    <location>
        <begin position="1"/>
        <end position="123"/>
    </location>
</feature>
<feature type="coiled-coil region" evidence="1">
    <location>
        <begin position="736"/>
        <end position="763"/>
    </location>
</feature>